<evidence type="ECO:0000256" key="2">
    <source>
        <dbReference type="SAM" id="MobiDB-lite"/>
    </source>
</evidence>
<comment type="caution">
    <text evidence="3">The sequence shown here is derived from an EMBL/GenBank/DDBJ whole genome shotgun (WGS) entry which is preliminary data.</text>
</comment>
<dbReference type="GO" id="GO:0016788">
    <property type="term" value="F:hydrolase activity, acting on ester bonds"/>
    <property type="evidence" value="ECO:0007669"/>
    <property type="project" value="InterPro"/>
</dbReference>
<accession>A0AA88YLC9</accession>
<dbReference type="SUPFAM" id="SSF51556">
    <property type="entry name" value="Metallo-dependent hydrolases"/>
    <property type="match status" value="1"/>
</dbReference>
<dbReference type="Proteomes" id="UP001186944">
    <property type="component" value="Unassembled WGS sequence"/>
</dbReference>
<dbReference type="InterPro" id="IPR001130">
    <property type="entry name" value="TatD-like"/>
</dbReference>
<dbReference type="Pfam" id="PF01026">
    <property type="entry name" value="TatD_DNase"/>
    <property type="match status" value="1"/>
</dbReference>
<reference evidence="3" key="1">
    <citation type="submission" date="2019-08" db="EMBL/GenBank/DDBJ databases">
        <title>The improved chromosome-level genome for the pearl oyster Pinctada fucata martensii using PacBio sequencing and Hi-C.</title>
        <authorList>
            <person name="Zheng Z."/>
        </authorList>
    </citation>
    <scope>NUCLEOTIDE SEQUENCE</scope>
    <source>
        <strain evidence="3">ZZ-2019</strain>
        <tissue evidence="3">Adductor muscle</tissue>
    </source>
</reference>
<organism evidence="3 4">
    <name type="scientific">Pinctada imbricata</name>
    <name type="common">Atlantic pearl-oyster</name>
    <name type="synonym">Pinctada martensii</name>
    <dbReference type="NCBI Taxonomy" id="66713"/>
    <lineage>
        <taxon>Eukaryota</taxon>
        <taxon>Metazoa</taxon>
        <taxon>Spiralia</taxon>
        <taxon>Lophotrochozoa</taxon>
        <taxon>Mollusca</taxon>
        <taxon>Bivalvia</taxon>
        <taxon>Autobranchia</taxon>
        <taxon>Pteriomorphia</taxon>
        <taxon>Pterioida</taxon>
        <taxon>Pterioidea</taxon>
        <taxon>Pteriidae</taxon>
        <taxon>Pinctada</taxon>
    </lineage>
</organism>
<sequence>MEVSPPAQIGGIVVEEVDFIPETKVDKSLKTLQSFSVSRTPKSKPTVERQTPSTSRPRQPMSSRVVVPGDKDIVVPGDKDTGENKRTLSITFNSSSKSGRKSDSDLMYCPLSSCDSTDKRLRRHVNLHHFPVSLTAVASNREELRNQVRALRHIVLLAFGERATLQDAVSWINRNGKVPRTISLNPLHCEMLGEACRVMGIKPPEEFTLHPINSPAVLLFWRCILAMLTRCNPGQLRDIYYFERPGTTTDRTPIHTDLRTIIAPPSELVREPNAKGKRPMHTDLRSIIAPPQEPVREPFTPDADDSDDVGDLILLDEVGGSDDDEEETVAPVGQSVAGLPQVFDSHFHLDRSSMKIWRTYHGHTVEDLIAHSGQKPSVKVNVVGGIIVYSEPRSYPEVDFQLHGPWRVAVGVHPKHHDSLTNDKKMILHRLLSHPKVVALGECGLDRTVPVSEWSHQEDVFRRMLQLARVDQPLVVHLRGPIGDEYGSDVHCRCVTMMESLCDKNQLVHVHCFTGKAEIVEVWNRKFPRTYFGVTAAIRTFTAEQINGLIAIPMNKLLLESDAPYFPLGNATVSSPAFLGEVAAILAVHLDRRPQELMQATLTNAKVLYRM</sequence>
<feature type="region of interest" description="Disordered" evidence="2">
    <location>
        <begin position="36"/>
        <end position="63"/>
    </location>
</feature>
<dbReference type="InterPro" id="IPR032466">
    <property type="entry name" value="Metal_Hydrolase"/>
</dbReference>
<evidence type="ECO:0000313" key="4">
    <source>
        <dbReference type="Proteomes" id="UP001186944"/>
    </source>
</evidence>
<comment type="similarity">
    <text evidence="1">Belongs to the metallo-dependent hydrolases superfamily. TatD-type hydrolase family.</text>
</comment>
<name>A0AA88YLC9_PINIB</name>
<evidence type="ECO:0000256" key="1">
    <source>
        <dbReference type="ARBA" id="ARBA00009275"/>
    </source>
</evidence>
<feature type="compositionally biased region" description="Polar residues" evidence="2">
    <location>
        <begin position="48"/>
        <end position="62"/>
    </location>
</feature>
<proteinExistence type="inferred from homology"/>
<dbReference type="PANTHER" id="PTHR46363:SF1">
    <property type="entry name" value="DEOXYRIBONUCLEASE TATDN2-RELATED"/>
    <property type="match status" value="1"/>
</dbReference>
<protein>
    <recommendedName>
        <fullName evidence="5">TatD</fullName>
    </recommendedName>
</protein>
<dbReference type="EMBL" id="VSWD01000002">
    <property type="protein sequence ID" value="KAK3107216.1"/>
    <property type="molecule type" value="Genomic_DNA"/>
</dbReference>
<evidence type="ECO:0000313" key="3">
    <source>
        <dbReference type="EMBL" id="KAK3107216.1"/>
    </source>
</evidence>
<dbReference type="AlphaFoldDB" id="A0AA88YLC9"/>
<dbReference type="Gene3D" id="3.20.20.140">
    <property type="entry name" value="Metal-dependent hydrolases"/>
    <property type="match status" value="1"/>
</dbReference>
<dbReference type="PANTHER" id="PTHR46363">
    <property type="entry name" value="DEOXYRIBONUCLEASE TATDN2-RELATED"/>
    <property type="match status" value="1"/>
</dbReference>
<keyword evidence="4" id="KW-1185">Reference proteome</keyword>
<gene>
    <name evidence="3" type="ORF">FSP39_009701</name>
</gene>
<evidence type="ECO:0008006" key="5">
    <source>
        <dbReference type="Google" id="ProtNLM"/>
    </source>
</evidence>